<evidence type="ECO:0000313" key="7">
    <source>
        <dbReference type="Proteomes" id="UP001190700"/>
    </source>
</evidence>
<dbReference type="EMBL" id="LGRX02023274">
    <property type="protein sequence ID" value="KAK3254689.1"/>
    <property type="molecule type" value="Genomic_DNA"/>
</dbReference>
<dbReference type="InterPro" id="IPR024119">
    <property type="entry name" value="TF_DEAF-1"/>
</dbReference>
<protein>
    <recommendedName>
        <fullName evidence="5">MYND-type domain-containing protein</fullName>
    </recommendedName>
</protein>
<evidence type="ECO:0000256" key="3">
    <source>
        <dbReference type="ARBA" id="ARBA00022833"/>
    </source>
</evidence>
<evidence type="ECO:0000256" key="2">
    <source>
        <dbReference type="ARBA" id="ARBA00022771"/>
    </source>
</evidence>
<dbReference type="GO" id="GO:0008270">
    <property type="term" value="F:zinc ion binding"/>
    <property type="evidence" value="ECO:0007669"/>
    <property type="project" value="UniProtKB-KW"/>
</dbReference>
<feature type="domain" description="MYND-type" evidence="5">
    <location>
        <begin position="410"/>
        <end position="451"/>
    </location>
</feature>
<dbReference type="GO" id="GO:0000981">
    <property type="term" value="F:DNA-binding transcription factor activity, RNA polymerase II-specific"/>
    <property type="evidence" value="ECO:0007669"/>
    <property type="project" value="TreeGrafter"/>
</dbReference>
<dbReference type="PROSITE" id="PS50865">
    <property type="entry name" value="ZF_MYND_2"/>
    <property type="match status" value="1"/>
</dbReference>
<keyword evidence="2 4" id="KW-0863">Zinc-finger</keyword>
<comment type="caution">
    <text evidence="6">The sequence shown here is derived from an EMBL/GenBank/DDBJ whole genome shotgun (WGS) entry which is preliminary data.</text>
</comment>
<keyword evidence="1" id="KW-0479">Metal-binding</keyword>
<name>A0AAE0CI11_9CHLO</name>
<dbReference type="SUPFAM" id="SSF144232">
    <property type="entry name" value="HIT/MYND zinc finger-like"/>
    <property type="match status" value="1"/>
</dbReference>
<dbReference type="PANTHER" id="PTHR10237">
    <property type="entry name" value="DEFORMED EPIDERMAL AUTOREGULATORY FACTOR 1 HOMOLOG SUPPRESSIN"/>
    <property type="match status" value="1"/>
</dbReference>
<gene>
    <name evidence="6" type="ORF">CYMTET_36104</name>
</gene>
<evidence type="ECO:0000259" key="5">
    <source>
        <dbReference type="PROSITE" id="PS50865"/>
    </source>
</evidence>
<evidence type="ECO:0000256" key="4">
    <source>
        <dbReference type="PROSITE-ProRule" id="PRU00134"/>
    </source>
</evidence>
<dbReference type="PROSITE" id="PS01360">
    <property type="entry name" value="ZF_MYND_1"/>
    <property type="match status" value="1"/>
</dbReference>
<proteinExistence type="predicted"/>
<dbReference type="Pfam" id="PF01753">
    <property type="entry name" value="zf-MYND"/>
    <property type="match status" value="1"/>
</dbReference>
<sequence>MDERAGERAVLEGEVPVHGHLVRHIRPGCPTSGKLGFAAVPRGAGDRWPVSFNDQGRTNRLLVPPSELTIFPHIVVKDDDARASFQPRFPPPPEVEIGRLRQELTSKRPALLMGQDEVMRLSSQGTSNAAKGKLRNALRDFEAALKAAQQPVPEGVVREDDAGTVFHPNSSVVAWLHMQAHAVLMSGAIGTAEGDLKLDLEASLQKRGAEHACAVVNVLEPRLEAGTLLALTKEEQSFLALLILTRQDLWLGPTLLLVVANNQLIAQLQLLQGGTHGVGSTAQGAFTWRCYSAALRAVSAQRRAGALFLQEDGSQPICVAEGALAKFEQIRTAFLKQYGNLVTAGLSSSASLGSTETDALLLQFVMGGFAQMSMQQGGKDGGLKDEMDARLQKVKAEQNSYQERRGLQTCAGCGKGEPAARMFKKCGKCGGVWYCGSNCQRSHWKAHKVECSPLPPPGTRVCVTGVVSRPELNGREGVVSNEPAAAPLRAIVSLKAAEGSSTPCDTISLKAINLTLLD</sequence>
<evidence type="ECO:0000313" key="6">
    <source>
        <dbReference type="EMBL" id="KAK3254689.1"/>
    </source>
</evidence>
<dbReference type="InterPro" id="IPR002893">
    <property type="entry name" value="Znf_MYND"/>
</dbReference>
<dbReference type="GO" id="GO:0005634">
    <property type="term" value="C:nucleus"/>
    <property type="evidence" value="ECO:0007669"/>
    <property type="project" value="TreeGrafter"/>
</dbReference>
<evidence type="ECO:0000256" key="1">
    <source>
        <dbReference type="ARBA" id="ARBA00022723"/>
    </source>
</evidence>
<dbReference type="Gene3D" id="6.10.140.2220">
    <property type="match status" value="1"/>
</dbReference>
<reference evidence="6 7" key="1">
    <citation type="journal article" date="2015" name="Genome Biol. Evol.">
        <title>Comparative Genomics of a Bacterivorous Green Alga Reveals Evolutionary Causalities and Consequences of Phago-Mixotrophic Mode of Nutrition.</title>
        <authorList>
            <person name="Burns J.A."/>
            <person name="Paasch A."/>
            <person name="Narechania A."/>
            <person name="Kim E."/>
        </authorList>
    </citation>
    <scope>NUCLEOTIDE SEQUENCE [LARGE SCALE GENOMIC DNA]</scope>
    <source>
        <strain evidence="6 7">PLY_AMNH</strain>
    </source>
</reference>
<dbReference type="PANTHER" id="PTHR10237:SF14">
    <property type="entry name" value="MYND-TYPE DOMAIN-CONTAINING PROTEIN"/>
    <property type="match status" value="1"/>
</dbReference>
<accession>A0AAE0CI11</accession>
<dbReference type="Proteomes" id="UP001190700">
    <property type="component" value="Unassembled WGS sequence"/>
</dbReference>
<dbReference type="AlphaFoldDB" id="A0AAE0CI11"/>
<keyword evidence="3" id="KW-0862">Zinc</keyword>
<organism evidence="6 7">
    <name type="scientific">Cymbomonas tetramitiformis</name>
    <dbReference type="NCBI Taxonomy" id="36881"/>
    <lineage>
        <taxon>Eukaryota</taxon>
        <taxon>Viridiplantae</taxon>
        <taxon>Chlorophyta</taxon>
        <taxon>Pyramimonadophyceae</taxon>
        <taxon>Pyramimonadales</taxon>
        <taxon>Pyramimonadaceae</taxon>
        <taxon>Cymbomonas</taxon>
    </lineage>
</organism>
<keyword evidence="7" id="KW-1185">Reference proteome</keyword>